<dbReference type="AlphaFoldDB" id="A0A4U8T9K0"/>
<dbReference type="Pfam" id="PF13649">
    <property type="entry name" value="Methyltransf_25"/>
    <property type="match status" value="1"/>
</dbReference>
<dbReference type="GO" id="GO:0008168">
    <property type="term" value="F:methyltransferase activity"/>
    <property type="evidence" value="ECO:0007669"/>
    <property type="project" value="UniProtKB-KW"/>
</dbReference>
<evidence type="ECO:0000313" key="3">
    <source>
        <dbReference type="Proteomes" id="UP000029733"/>
    </source>
</evidence>
<dbReference type="SUPFAM" id="SSF53335">
    <property type="entry name" value="S-adenosyl-L-methionine-dependent methyltransferases"/>
    <property type="match status" value="1"/>
</dbReference>
<dbReference type="CDD" id="cd02440">
    <property type="entry name" value="AdoMet_MTases"/>
    <property type="match status" value="1"/>
</dbReference>
<dbReference type="OrthoDB" id="9804312at2"/>
<feature type="domain" description="Methyltransferase" evidence="1">
    <location>
        <begin position="46"/>
        <end position="145"/>
    </location>
</feature>
<accession>A0A4U8T9K0</accession>
<evidence type="ECO:0000313" key="2">
    <source>
        <dbReference type="EMBL" id="TLD96500.1"/>
    </source>
</evidence>
<reference evidence="2 3" key="1">
    <citation type="journal article" date="2014" name="Genome Announc.">
        <title>Draft genome sequences of eight enterohepatic helicobacter species isolated from both laboratory and wild rodents.</title>
        <authorList>
            <person name="Sheh A."/>
            <person name="Shen Z."/>
            <person name="Fox J.G."/>
        </authorList>
    </citation>
    <scope>NUCLEOTIDE SEQUENCE [LARGE SCALE GENOMIC DNA]</scope>
    <source>
        <strain evidence="2 3">MIT 09-6949</strain>
    </source>
</reference>
<keyword evidence="2" id="KW-0808">Transferase</keyword>
<dbReference type="Proteomes" id="UP000029733">
    <property type="component" value="Unassembled WGS sequence"/>
</dbReference>
<organism evidence="2 3">
    <name type="scientific">Helicobacter jaachi</name>
    <dbReference type="NCBI Taxonomy" id="1677920"/>
    <lineage>
        <taxon>Bacteria</taxon>
        <taxon>Pseudomonadati</taxon>
        <taxon>Campylobacterota</taxon>
        <taxon>Epsilonproteobacteria</taxon>
        <taxon>Campylobacterales</taxon>
        <taxon>Helicobacteraceae</taxon>
        <taxon>Helicobacter</taxon>
    </lineage>
</organism>
<proteinExistence type="predicted"/>
<dbReference type="Gene3D" id="3.40.50.150">
    <property type="entry name" value="Vaccinia Virus protein VP39"/>
    <property type="match status" value="1"/>
</dbReference>
<dbReference type="EMBL" id="JRPR02000003">
    <property type="protein sequence ID" value="TLD96500.1"/>
    <property type="molecule type" value="Genomic_DNA"/>
</dbReference>
<sequence>MNVQKNQQLWETIFQNKEWGKYPSEELIRFVARNFYAAPDRKKIKILELGLGTGANVWYMTREGFSVSGIEWSEIGCNRCAKRLEQEGLSPFLETIKQGDYAEKIDEFADDYFDAWIDCASLTCNTFDKAKTIVEKAMKKLKVGGKFFSITPMEGTFGLFEDKNVGYHACMPVEGNYAHTGFVRYVTDKDIQSLYSGENYSITQFYTVKTFANDVMMNAMAVIEGVRNA</sequence>
<dbReference type="InterPro" id="IPR041698">
    <property type="entry name" value="Methyltransf_25"/>
</dbReference>
<dbReference type="GO" id="GO:0032259">
    <property type="term" value="P:methylation"/>
    <property type="evidence" value="ECO:0007669"/>
    <property type="project" value="UniProtKB-KW"/>
</dbReference>
<keyword evidence="2" id="KW-0489">Methyltransferase</keyword>
<evidence type="ECO:0000259" key="1">
    <source>
        <dbReference type="Pfam" id="PF13649"/>
    </source>
</evidence>
<name>A0A4U8T9K0_9HELI</name>
<protein>
    <submittedName>
        <fullName evidence="2">Class I SAM-dependent methyltransferase</fullName>
    </submittedName>
</protein>
<keyword evidence="3" id="KW-1185">Reference proteome</keyword>
<dbReference type="InterPro" id="IPR029063">
    <property type="entry name" value="SAM-dependent_MTases_sf"/>
</dbReference>
<gene>
    <name evidence="2" type="ORF">LS71_005385</name>
</gene>
<dbReference type="RefSeq" id="WP_034353685.1">
    <property type="nucleotide sequence ID" value="NZ_JRPR02000003.1"/>
</dbReference>
<comment type="caution">
    <text evidence="2">The sequence shown here is derived from an EMBL/GenBank/DDBJ whole genome shotgun (WGS) entry which is preliminary data.</text>
</comment>